<comment type="caution">
    <text evidence="2">The sequence shown here is derived from an EMBL/GenBank/DDBJ whole genome shotgun (WGS) entry which is preliminary data.</text>
</comment>
<accession>A0A081PII0</accession>
<proteinExistence type="predicted"/>
<reference evidence="2 3" key="1">
    <citation type="journal article" date="1992" name="Int. J. Syst. Bacteriol.">
        <title>Sphingobacterium antarcticus sp. nov. a Psychrotrophic Bacterium from the Soils of Schirmacher Oasis, Antarctica.</title>
        <authorList>
            <person name="Shivaji S."/>
            <person name="Ray M.K."/>
            <person name="Rao N.S."/>
            <person name="Saiserr L."/>
            <person name="Jagannadham M.V."/>
            <person name="Kumar G.S."/>
            <person name="Reddy G."/>
            <person name="Bhargava P.M."/>
        </authorList>
    </citation>
    <scope>NUCLEOTIDE SEQUENCE [LARGE SCALE GENOMIC DNA]</scope>
    <source>
        <strain evidence="2 3">4BY</strain>
    </source>
</reference>
<dbReference type="eggNOG" id="ENOG502ZBK8">
    <property type="taxonomic scope" value="Bacteria"/>
</dbReference>
<feature type="chain" id="PRO_5001761841" description="Outer membrane protein" evidence="1">
    <location>
        <begin position="21"/>
        <end position="379"/>
    </location>
</feature>
<name>A0A081PII0_9SPHI</name>
<evidence type="ECO:0008006" key="4">
    <source>
        <dbReference type="Google" id="ProtNLM"/>
    </source>
</evidence>
<keyword evidence="1" id="KW-0732">Signal</keyword>
<sequence>MRSLLLSLFLLLSIAGSSYAQFNSTAIENRIRPDSTATGEVHLNFYNFNYVRNYEYSNPFHDGYTLYGTQLQPELVYYAHPNLAIVMGAYMRKDFGNDRGLYDSKLLFALKYHKKDLTLNFGSLEGGIHHGYIEPLWDFERQITDPIQYGTQLLIEKDKFKLDAWIAWQKMIYRASPVKEQIIGGLTTEVSLYKKNGWNLSIPAQFIAYHKGGQIDLEKDIPLQTLFNGATGFKVSKATYGPVSSIYTSNYIVGYKDFSPTKQQAFQGGFGLWLNAGVESKYGSLAASYWKGNNFMTIKGMPLYESVSSNLYEFGYKESSRSIFLLRYAYQKELIPNLYLDVRLEPHIDLGTSRKESLQFQHSFFLTYKENFRLFKVKK</sequence>
<evidence type="ECO:0000313" key="3">
    <source>
        <dbReference type="Proteomes" id="UP000028007"/>
    </source>
</evidence>
<dbReference type="Proteomes" id="UP000028007">
    <property type="component" value="Unassembled WGS sequence"/>
</dbReference>
<dbReference type="RefSeq" id="WP_037439676.1">
    <property type="nucleotide sequence ID" value="NZ_JNFF01000035.1"/>
</dbReference>
<gene>
    <name evidence="2" type="ORF">N180_09395</name>
</gene>
<dbReference type="OrthoDB" id="1111796at2"/>
<protein>
    <recommendedName>
        <fullName evidence="4">Outer membrane protein</fullName>
    </recommendedName>
</protein>
<evidence type="ECO:0000256" key="1">
    <source>
        <dbReference type="SAM" id="SignalP"/>
    </source>
</evidence>
<feature type="signal peptide" evidence="1">
    <location>
        <begin position="1"/>
        <end position="20"/>
    </location>
</feature>
<evidence type="ECO:0000313" key="2">
    <source>
        <dbReference type="EMBL" id="KEQ30503.1"/>
    </source>
</evidence>
<dbReference type="EMBL" id="JNFF01000035">
    <property type="protein sequence ID" value="KEQ30503.1"/>
    <property type="molecule type" value="Genomic_DNA"/>
</dbReference>
<keyword evidence="3" id="KW-1185">Reference proteome</keyword>
<dbReference type="AlphaFoldDB" id="A0A081PII0"/>
<organism evidence="2 3">
    <name type="scientific">Pedobacter antarcticus 4BY</name>
    <dbReference type="NCBI Taxonomy" id="1358423"/>
    <lineage>
        <taxon>Bacteria</taxon>
        <taxon>Pseudomonadati</taxon>
        <taxon>Bacteroidota</taxon>
        <taxon>Sphingobacteriia</taxon>
        <taxon>Sphingobacteriales</taxon>
        <taxon>Sphingobacteriaceae</taxon>
        <taxon>Pedobacter</taxon>
    </lineage>
</organism>